<name>A0A836C9D9_9STRA</name>
<gene>
    <name evidence="1" type="ORF">JKP88DRAFT_249347</name>
</gene>
<dbReference type="AlphaFoldDB" id="A0A836C9D9"/>
<protein>
    <submittedName>
        <fullName evidence="1">Uncharacterized protein</fullName>
    </submittedName>
</protein>
<keyword evidence="2" id="KW-1185">Reference proteome</keyword>
<reference evidence="1" key="1">
    <citation type="submission" date="2021-02" db="EMBL/GenBank/DDBJ databases">
        <title>First Annotated Genome of the Yellow-green Alga Tribonema minus.</title>
        <authorList>
            <person name="Mahan K.M."/>
        </authorList>
    </citation>
    <scope>NUCLEOTIDE SEQUENCE</scope>
    <source>
        <strain evidence="1">UTEX B ZZ1240</strain>
    </source>
</reference>
<dbReference type="EMBL" id="JAFCMP010000534">
    <property type="protein sequence ID" value="KAG5176708.1"/>
    <property type="molecule type" value="Genomic_DNA"/>
</dbReference>
<organism evidence="1 2">
    <name type="scientific">Tribonema minus</name>
    <dbReference type="NCBI Taxonomy" id="303371"/>
    <lineage>
        <taxon>Eukaryota</taxon>
        <taxon>Sar</taxon>
        <taxon>Stramenopiles</taxon>
        <taxon>Ochrophyta</taxon>
        <taxon>PX clade</taxon>
        <taxon>Xanthophyceae</taxon>
        <taxon>Tribonematales</taxon>
        <taxon>Tribonemataceae</taxon>
        <taxon>Tribonema</taxon>
    </lineage>
</organism>
<accession>A0A836C9D9</accession>
<comment type="caution">
    <text evidence="1">The sequence shown here is derived from an EMBL/GenBank/DDBJ whole genome shotgun (WGS) entry which is preliminary data.</text>
</comment>
<sequence>MQQSLMWRYPALKASPWDQTSATERLEVIMGIRDSLIISGEMMQGCMAIVKGLAADSPDRAATIVELVPQAYNLYTRGFYIANCLNTFVNDSRRVPLPSTSSSAKHSTPSWGQFSRYCCSTTLPPGTLHRCLTMLTSMHRYQYLKWRSSGLNWPCWTHVQAARSEHKSAPRVGQAVSAILDHQLRLQTRAVEDECSILPCLRGDDACACRGGRRGHQGYRAAICGNIDQLRLEDQKPQHAQRLETKRGAQLKRDAALSKIPRGTTVVRDHKPRDAPLTYIWGRIEGYLKAYWHTRCPVIPSDFGANYKSEVVRYHSESTAGGWSSGKLVTYMPRRSIYTRLNCCLTESTPVARGTVVLQLANWVVYCWRWRVATSLQLAATNNSARNILRVVLKNVDGKLAVATSEVEPVEQDGSDNDAA</sequence>
<evidence type="ECO:0000313" key="1">
    <source>
        <dbReference type="EMBL" id="KAG5176708.1"/>
    </source>
</evidence>
<evidence type="ECO:0000313" key="2">
    <source>
        <dbReference type="Proteomes" id="UP000664859"/>
    </source>
</evidence>
<proteinExistence type="predicted"/>
<dbReference type="Proteomes" id="UP000664859">
    <property type="component" value="Unassembled WGS sequence"/>
</dbReference>